<evidence type="ECO:0000256" key="1">
    <source>
        <dbReference type="ARBA" id="ARBA00022441"/>
    </source>
</evidence>
<organism evidence="5 6">
    <name type="scientific">Acrobeloides nanus</name>
    <dbReference type="NCBI Taxonomy" id="290746"/>
    <lineage>
        <taxon>Eukaryota</taxon>
        <taxon>Metazoa</taxon>
        <taxon>Ecdysozoa</taxon>
        <taxon>Nematoda</taxon>
        <taxon>Chromadorea</taxon>
        <taxon>Rhabditida</taxon>
        <taxon>Tylenchina</taxon>
        <taxon>Cephalobomorpha</taxon>
        <taxon>Cephaloboidea</taxon>
        <taxon>Cephalobidae</taxon>
        <taxon>Acrobeloides</taxon>
    </lineage>
</organism>
<sequence>MDETILLLGGGNGDWSAPFDKIDAIDIKTQKYIQIQTLPDVNHGYPHERKFHSSVKHRNDVYIIGGWSDNQVSSSNIEENATIYDDVWKLSLIISE</sequence>
<dbReference type="PANTHER" id="PTHR46428:SF1">
    <property type="entry name" value="KELCH DOMAIN-CONTAINING PROTEIN 10"/>
    <property type="match status" value="1"/>
</dbReference>
<dbReference type="InterPro" id="IPR015915">
    <property type="entry name" value="Kelch-typ_b-propeller"/>
</dbReference>
<dbReference type="SUPFAM" id="SSF117281">
    <property type="entry name" value="Kelch motif"/>
    <property type="match status" value="1"/>
</dbReference>
<dbReference type="WBParaSite" id="ACRNAN_scaffold23489.g12456.t1">
    <property type="protein sequence ID" value="ACRNAN_scaffold23489.g12456.t1"/>
    <property type="gene ID" value="ACRNAN_scaffold23489.g12456"/>
</dbReference>
<proteinExistence type="inferred from homology"/>
<comment type="similarity">
    <text evidence="3">Belongs to the KLHDC10 family.</text>
</comment>
<protein>
    <recommendedName>
        <fullName evidence="4">Kelch domain-containing protein 10</fullName>
    </recommendedName>
</protein>
<reference evidence="6" key="1">
    <citation type="submission" date="2022-11" db="UniProtKB">
        <authorList>
            <consortium name="WormBaseParasite"/>
        </authorList>
    </citation>
    <scope>IDENTIFICATION</scope>
</reference>
<evidence type="ECO:0000256" key="3">
    <source>
        <dbReference type="ARBA" id="ARBA00038487"/>
    </source>
</evidence>
<name>A0A914DCD5_9BILA</name>
<dbReference type="PANTHER" id="PTHR46428">
    <property type="entry name" value="KELCH DOMAIN-CONTAINING PROTEIN 10"/>
    <property type="match status" value="1"/>
</dbReference>
<accession>A0A914DCD5</accession>
<evidence type="ECO:0000313" key="5">
    <source>
        <dbReference type="Proteomes" id="UP000887540"/>
    </source>
</evidence>
<dbReference type="GO" id="GO:0032874">
    <property type="term" value="P:positive regulation of stress-activated MAPK cascade"/>
    <property type="evidence" value="ECO:0007669"/>
    <property type="project" value="TreeGrafter"/>
</dbReference>
<dbReference type="AlphaFoldDB" id="A0A914DCD5"/>
<dbReference type="Gene3D" id="2.120.10.80">
    <property type="entry name" value="Kelch-type beta propeller"/>
    <property type="match status" value="1"/>
</dbReference>
<keyword evidence="5" id="KW-1185">Reference proteome</keyword>
<evidence type="ECO:0000256" key="2">
    <source>
        <dbReference type="ARBA" id="ARBA00022737"/>
    </source>
</evidence>
<dbReference type="InterPro" id="IPR006652">
    <property type="entry name" value="Kelch_1"/>
</dbReference>
<dbReference type="Pfam" id="PF01344">
    <property type="entry name" value="Kelch_1"/>
    <property type="match status" value="1"/>
</dbReference>
<keyword evidence="2" id="KW-0677">Repeat</keyword>
<dbReference type="InterPro" id="IPR052125">
    <property type="entry name" value="KLHDC10"/>
</dbReference>
<dbReference type="Proteomes" id="UP000887540">
    <property type="component" value="Unplaced"/>
</dbReference>
<evidence type="ECO:0000256" key="4">
    <source>
        <dbReference type="ARBA" id="ARBA00041041"/>
    </source>
</evidence>
<evidence type="ECO:0000313" key="6">
    <source>
        <dbReference type="WBParaSite" id="ACRNAN_scaffold23489.g12456.t1"/>
    </source>
</evidence>
<keyword evidence="1" id="KW-0880">Kelch repeat</keyword>